<evidence type="ECO:0000256" key="7">
    <source>
        <dbReference type="ARBA" id="ARBA00023136"/>
    </source>
</evidence>
<dbReference type="Proteomes" id="UP000053477">
    <property type="component" value="Unassembled WGS sequence"/>
</dbReference>
<feature type="transmembrane region" description="Helical" evidence="11">
    <location>
        <begin position="207"/>
        <end position="237"/>
    </location>
</feature>
<feature type="transmembrane region" description="Helical" evidence="11">
    <location>
        <begin position="291"/>
        <end position="307"/>
    </location>
</feature>
<keyword evidence="9" id="KW-0807">Transducer</keyword>
<reference evidence="12 13" key="1">
    <citation type="submission" date="2015-04" db="EMBL/GenBank/DDBJ databases">
        <title>Complete genome sequence of Schizopora paradoxa KUC8140, a cosmopolitan wood degrader in East Asia.</title>
        <authorList>
            <consortium name="DOE Joint Genome Institute"/>
            <person name="Min B."/>
            <person name="Park H."/>
            <person name="Jang Y."/>
            <person name="Kim J.-J."/>
            <person name="Kim K.H."/>
            <person name="Pangilinan J."/>
            <person name="Lipzen A."/>
            <person name="Riley R."/>
            <person name="Grigoriev I.V."/>
            <person name="Spatafora J.W."/>
            <person name="Choi I.-G."/>
        </authorList>
    </citation>
    <scope>NUCLEOTIDE SEQUENCE [LARGE SCALE GENOMIC DNA]</scope>
    <source>
        <strain evidence="12 13">KUC8140</strain>
    </source>
</reference>
<dbReference type="PRINTS" id="PR00899">
    <property type="entry name" value="GPCRSTE3"/>
</dbReference>
<feature type="transmembrane region" description="Helical" evidence="11">
    <location>
        <begin position="6"/>
        <end position="27"/>
    </location>
</feature>
<comment type="subcellular location">
    <subcellularLocation>
        <location evidence="1">Membrane</location>
        <topology evidence="1">Multi-pass membrane protein</topology>
    </subcellularLocation>
</comment>
<evidence type="ECO:0000256" key="4">
    <source>
        <dbReference type="ARBA" id="ARBA00022692"/>
    </source>
</evidence>
<evidence type="ECO:0000256" key="8">
    <source>
        <dbReference type="ARBA" id="ARBA00023170"/>
    </source>
</evidence>
<evidence type="ECO:0000256" key="3">
    <source>
        <dbReference type="ARBA" id="ARBA00022507"/>
    </source>
</evidence>
<dbReference type="GO" id="GO:0004932">
    <property type="term" value="F:mating-type factor pheromone receptor activity"/>
    <property type="evidence" value="ECO:0007669"/>
    <property type="project" value="InterPro"/>
</dbReference>
<dbReference type="FunCoup" id="A0A0H2R5K1">
    <property type="interactions" value="87"/>
</dbReference>
<comment type="similarity">
    <text evidence="2">Belongs to the G-protein coupled receptor 4 family.</text>
</comment>
<dbReference type="Pfam" id="PF02076">
    <property type="entry name" value="STE3"/>
    <property type="match status" value="1"/>
</dbReference>
<feature type="region of interest" description="Disordered" evidence="10">
    <location>
        <begin position="338"/>
        <end position="361"/>
    </location>
</feature>
<dbReference type="GO" id="GO:0000750">
    <property type="term" value="P:pheromone-dependent signal transduction involved in conjugation with cellular fusion"/>
    <property type="evidence" value="ECO:0007669"/>
    <property type="project" value="TreeGrafter"/>
</dbReference>
<organism evidence="12 13">
    <name type="scientific">Schizopora paradoxa</name>
    <dbReference type="NCBI Taxonomy" id="27342"/>
    <lineage>
        <taxon>Eukaryota</taxon>
        <taxon>Fungi</taxon>
        <taxon>Dikarya</taxon>
        <taxon>Basidiomycota</taxon>
        <taxon>Agaricomycotina</taxon>
        <taxon>Agaricomycetes</taxon>
        <taxon>Hymenochaetales</taxon>
        <taxon>Schizoporaceae</taxon>
        <taxon>Schizopora</taxon>
    </lineage>
</organism>
<protein>
    <submittedName>
        <fullName evidence="12">Fungal pheromone STE3G-protein-coupled receptor</fullName>
    </submittedName>
</protein>
<gene>
    <name evidence="12" type="ORF">SCHPADRAFT_837151</name>
</gene>
<keyword evidence="4 11" id="KW-0812">Transmembrane</keyword>
<evidence type="ECO:0000256" key="10">
    <source>
        <dbReference type="SAM" id="MobiDB-lite"/>
    </source>
</evidence>
<evidence type="ECO:0000256" key="6">
    <source>
        <dbReference type="ARBA" id="ARBA00023040"/>
    </source>
</evidence>
<keyword evidence="6" id="KW-0297">G-protein coupled receptor</keyword>
<dbReference type="InParanoid" id="A0A0H2R5K1"/>
<dbReference type="OrthoDB" id="2874149at2759"/>
<evidence type="ECO:0000256" key="9">
    <source>
        <dbReference type="ARBA" id="ARBA00023224"/>
    </source>
</evidence>
<feature type="transmembrane region" description="Helical" evidence="11">
    <location>
        <begin position="34"/>
        <end position="57"/>
    </location>
</feature>
<evidence type="ECO:0000256" key="1">
    <source>
        <dbReference type="ARBA" id="ARBA00004141"/>
    </source>
</evidence>
<dbReference type="PANTHER" id="PTHR28097:SF1">
    <property type="entry name" value="PHEROMONE A FACTOR RECEPTOR"/>
    <property type="match status" value="1"/>
</dbReference>
<evidence type="ECO:0000256" key="2">
    <source>
        <dbReference type="ARBA" id="ARBA00011085"/>
    </source>
</evidence>
<accession>A0A0H2R5K1</accession>
<name>A0A0H2R5K1_9AGAM</name>
<dbReference type="InterPro" id="IPR001499">
    <property type="entry name" value="GPCR_STE3"/>
</dbReference>
<dbReference type="PANTHER" id="PTHR28097">
    <property type="entry name" value="PHEROMONE A FACTOR RECEPTOR"/>
    <property type="match status" value="1"/>
</dbReference>
<keyword evidence="5 11" id="KW-1133">Transmembrane helix</keyword>
<evidence type="ECO:0000256" key="5">
    <source>
        <dbReference type="ARBA" id="ARBA00022989"/>
    </source>
</evidence>
<dbReference type="EMBL" id="KQ086163">
    <property type="protein sequence ID" value="KLO07065.1"/>
    <property type="molecule type" value="Genomic_DNA"/>
</dbReference>
<dbReference type="AlphaFoldDB" id="A0A0H2R5K1"/>
<dbReference type="GO" id="GO:0005886">
    <property type="term" value="C:plasma membrane"/>
    <property type="evidence" value="ECO:0007669"/>
    <property type="project" value="TreeGrafter"/>
</dbReference>
<keyword evidence="3" id="KW-0589">Pheromone response</keyword>
<keyword evidence="7 11" id="KW-0472">Membrane</keyword>
<sequence>MNDLTPYPIIPIGNFIGVILALSPLVSQTRSLSIAVWGYGIWIAIYCFQTFVNSIVWRDNVDIVAPVWCDIVTRLQGGANIGSRTCALAICIQLYKVTRAVGLVETNSREQKRRAIIWQLSVIIGLPLLMMGLSVLVQTIRFEIIEELGCRGTSYSYVGYIIDYVPGLIVSLGCVTLAPFTLRVFLRHRKEMNEFISTNRGETGYIKYYRLVFIACLDTLFNVPMLLTDFIMCIALGQESSYNYPYISWKNVHNGAGGHFPGATLSTILQVPASEWSTSKWVMFTVKWDEWLYVVHAIMFFAAFGTTPEMRRYYRTAFWFIPERLGYQRRQATQTETVSDLAFNSNPNPRAASGSSGNTHR</sequence>
<keyword evidence="13" id="KW-1185">Reference proteome</keyword>
<feature type="transmembrane region" description="Helical" evidence="11">
    <location>
        <begin position="157"/>
        <end position="186"/>
    </location>
</feature>
<evidence type="ECO:0000313" key="12">
    <source>
        <dbReference type="EMBL" id="KLO07065.1"/>
    </source>
</evidence>
<evidence type="ECO:0000313" key="13">
    <source>
        <dbReference type="Proteomes" id="UP000053477"/>
    </source>
</evidence>
<proteinExistence type="inferred from homology"/>
<evidence type="ECO:0000256" key="11">
    <source>
        <dbReference type="SAM" id="Phobius"/>
    </source>
</evidence>
<feature type="transmembrane region" description="Helical" evidence="11">
    <location>
        <begin position="116"/>
        <end position="137"/>
    </location>
</feature>
<keyword evidence="8 12" id="KW-0675">Receptor</keyword>